<accession>A0A0C3QS78</accession>
<organism evidence="2 3">
    <name type="scientific">Tulasnella calospora MUT 4182</name>
    <dbReference type="NCBI Taxonomy" id="1051891"/>
    <lineage>
        <taxon>Eukaryota</taxon>
        <taxon>Fungi</taxon>
        <taxon>Dikarya</taxon>
        <taxon>Basidiomycota</taxon>
        <taxon>Agaricomycotina</taxon>
        <taxon>Agaricomycetes</taxon>
        <taxon>Cantharellales</taxon>
        <taxon>Tulasnellaceae</taxon>
        <taxon>Tulasnella</taxon>
    </lineage>
</organism>
<dbReference type="EMBL" id="KN822960">
    <property type="protein sequence ID" value="KIO31751.1"/>
    <property type="molecule type" value="Genomic_DNA"/>
</dbReference>
<name>A0A0C3QS78_9AGAM</name>
<evidence type="ECO:0000313" key="3">
    <source>
        <dbReference type="Proteomes" id="UP000054248"/>
    </source>
</evidence>
<evidence type="ECO:0000313" key="2">
    <source>
        <dbReference type="EMBL" id="KIO31751.1"/>
    </source>
</evidence>
<dbReference type="HOGENOM" id="CLU_1696796_0_0_1"/>
<reference evidence="2 3" key="1">
    <citation type="submission" date="2014-04" db="EMBL/GenBank/DDBJ databases">
        <authorList>
            <consortium name="DOE Joint Genome Institute"/>
            <person name="Kuo A."/>
            <person name="Girlanda M."/>
            <person name="Perotto S."/>
            <person name="Kohler A."/>
            <person name="Nagy L.G."/>
            <person name="Floudas D."/>
            <person name="Copeland A."/>
            <person name="Barry K.W."/>
            <person name="Cichocki N."/>
            <person name="Veneault-Fourrey C."/>
            <person name="LaButti K."/>
            <person name="Lindquist E.A."/>
            <person name="Lipzen A."/>
            <person name="Lundell T."/>
            <person name="Morin E."/>
            <person name="Murat C."/>
            <person name="Sun H."/>
            <person name="Tunlid A."/>
            <person name="Henrissat B."/>
            <person name="Grigoriev I.V."/>
            <person name="Hibbett D.S."/>
            <person name="Martin F."/>
            <person name="Nordberg H.P."/>
            <person name="Cantor M.N."/>
            <person name="Hua S.X."/>
        </authorList>
    </citation>
    <scope>NUCLEOTIDE SEQUENCE [LARGE SCALE GENOMIC DNA]</scope>
    <source>
        <strain evidence="2 3">MUT 4182</strain>
    </source>
</reference>
<reference evidence="3" key="2">
    <citation type="submission" date="2015-01" db="EMBL/GenBank/DDBJ databases">
        <title>Evolutionary Origins and Diversification of the Mycorrhizal Mutualists.</title>
        <authorList>
            <consortium name="DOE Joint Genome Institute"/>
            <consortium name="Mycorrhizal Genomics Consortium"/>
            <person name="Kohler A."/>
            <person name="Kuo A."/>
            <person name="Nagy L.G."/>
            <person name="Floudas D."/>
            <person name="Copeland A."/>
            <person name="Barry K.W."/>
            <person name="Cichocki N."/>
            <person name="Veneault-Fourrey C."/>
            <person name="LaButti K."/>
            <person name="Lindquist E.A."/>
            <person name="Lipzen A."/>
            <person name="Lundell T."/>
            <person name="Morin E."/>
            <person name="Murat C."/>
            <person name="Riley R."/>
            <person name="Ohm R."/>
            <person name="Sun H."/>
            <person name="Tunlid A."/>
            <person name="Henrissat B."/>
            <person name="Grigoriev I.V."/>
            <person name="Hibbett D.S."/>
            <person name="Martin F."/>
        </authorList>
    </citation>
    <scope>NUCLEOTIDE SEQUENCE [LARGE SCALE GENOMIC DNA]</scope>
    <source>
        <strain evidence="3">MUT 4182</strain>
    </source>
</reference>
<evidence type="ECO:0000256" key="1">
    <source>
        <dbReference type="SAM" id="Phobius"/>
    </source>
</evidence>
<proteinExistence type="predicted"/>
<keyword evidence="3" id="KW-1185">Reference proteome</keyword>
<sequence>MLGDIIRDPNLLAAIGSLIAVALSLFCAALFIINLRNVYRGQTTLETHETPKALCMSPPLVWVPCNSEELSTSRDQATETSGGAAVSRLPSERPYDLGWHENMRAVLKGVRYEINSKSYDIPRLNPGMLRRMQDVVALGRVEVSPQAMEDPIMSK</sequence>
<keyword evidence="1" id="KW-1133">Transmembrane helix</keyword>
<dbReference type="Proteomes" id="UP000054248">
    <property type="component" value="Unassembled WGS sequence"/>
</dbReference>
<dbReference type="OrthoDB" id="10389288at2759"/>
<dbReference type="AlphaFoldDB" id="A0A0C3QS78"/>
<keyword evidence="1" id="KW-0472">Membrane</keyword>
<protein>
    <submittedName>
        <fullName evidence="2">Uncharacterized protein</fullName>
    </submittedName>
</protein>
<gene>
    <name evidence="2" type="ORF">M407DRAFT_19260</name>
</gene>
<feature type="transmembrane region" description="Helical" evidence="1">
    <location>
        <begin position="12"/>
        <end position="33"/>
    </location>
</feature>
<keyword evidence="1" id="KW-0812">Transmembrane</keyword>